<protein>
    <submittedName>
        <fullName evidence="1">DUF1835 domain-containing protein</fullName>
    </submittedName>
</protein>
<proteinExistence type="predicted"/>
<organism evidence="1 2">
    <name type="scientific">Xanthobacter tagetidis</name>
    <dbReference type="NCBI Taxonomy" id="60216"/>
    <lineage>
        <taxon>Bacteria</taxon>
        <taxon>Pseudomonadati</taxon>
        <taxon>Pseudomonadota</taxon>
        <taxon>Alphaproteobacteria</taxon>
        <taxon>Hyphomicrobiales</taxon>
        <taxon>Xanthobacteraceae</taxon>
        <taxon>Xanthobacter</taxon>
    </lineage>
</organism>
<dbReference type="RefSeq" id="WP_121625356.1">
    <property type="nucleotide sequence ID" value="NZ_JACIIW010000013.1"/>
</dbReference>
<accession>A0A3L6ZY40</accession>
<evidence type="ECO:0000313" key="2">
    <source>
        <dbReference type="Proteomes" id="UP000269692"/>
    </source>
</evidence>
<dbReference type="Proteomes" id="UP000269692">
    <property type="component" value="Unassembled WGS sequence"/>
</dbReference>
<gene>
    <name evidence="1" type="ORF">D9R14_21130</name>
</gene>
<dbReference type="EMBL" id="RCTF01000024">
    <property type="protein sequence ID" value="RLP72837.1"/>
    <property type="molecule type" value="Genomic_DNA"/>
</dbReference>
<evidence type="ECO:0000313" key="1">
    <source>
        <dbReference type="EMBL" id="RLP72837.1"/>
    </source>
</evidence>
<name>A0A3L6ZY40_9HYPH</name>
<dbReference type="AlphaFoldDB" id="A0A3L6ZY40"/>
<keyword evidence="2" id="KW-1185">Reference proteome</keyword>
<dbReference type="OrthoDB" id="127805at2"/>
<reference evidence="1 2" key="1">
    <citation type="submission" date="2018-10" db="EMBL/GenBank/DDBJ databases">
        <title>Xanthobacter tagetidis genome sequencing and assembly.</title>
        <authorList>
            <person name="Maclea K.S."/>
            <person name="Goen A.E."/>
            <person name="Fatima S.A."/>
        </authorList>
    </citation>
    <scope>NUCLEOTIDE SEQUENCE [LARGE SCALE GENOMIC DNA]</scope>
    <source>
        <strain evidence="1 2">ATCC 700314</strain>
    </source>
</reference>
<comment type="caution">
    <text evidence="1">The sequence shown here is derived from an EMBL/GenBank/DDBJ whole genome shotgun (WGS) entry which is preliminary data.</text>
</comment>
<sequence length="336" mass="36319">MPKLIITNGDAAVGRIRAAGLKGHLVPWQDMLHDGPVPADPDLDRVSDVRAEFLAEALGMELDAVRADFAHRDAQIEVHGAYGEVELWFEHDLYDQLQLIQVLNYFSDQPDRMGLFLLQASHYLGVMEADEVTALAGARTPLSQVQIETGRQAWEAFTAPTPTALCAFAQKRHECLPYLGPALLRLLAEFPAPHSGLSLTEERILRQLADGPAKVAKVFGAVHSMDEAQFLADLPFFLRLDGLAFAHEPLIEGLPFRTGDCGPLGFTPGDNGAAEASYRAYAGAEIALTKAGAAALAGRFDHASENQVERAIGGTRIAPGAMWRYDRATGALTAPN</sequence>